<reference evidence="3" key="1">
    <citation type="submission" date="2016-11" db="UniProtKB">
        <authorList>
            <consortium name="WormBaseParasite"/>
        </authorList>
    </citation>
    <scope>IDENTIFICATION</scope>
</reference>
<feature type="transmembrane region" description="Helical" evidence="1">
    <location>
        <begin position="139"/>
        <end position="162"/>
    </location>
</feature>
<feature type="transmembrane region" description="Helical" evidence="1">
    <location>
        <begin position="58"/>
        <end position="77"/>
    </location>
</feature>
<dbReference type="eggNOG" id="ENOG502TI9A">
    <property type="taxonomic scope" value="Eukaryota"/>
</dbReference>
<sequence>MSIHGNDSYVNYKYEFNSQTPFVCLLICVTLSTACLVGRMAKIYCSKPMNGTKQVFKAFFMMATANFLFSFFDNLTFRIPSTGILTSWCASIEPNVYLAWIYIFQLFSAYWSLLFALLFSIVRVIIYAQPLSNEKIFKWLFPVYTIFSILFPAFTVFFLYTAKGYCRQWKWPYSFGAVFISYTDTIGDIRNDFIYFTLSMFIPIMIVVLNITLIFLGNQWAKKIKNGSNIFKAENVKTLYYTTIAMILPFAAHGTMAICGWLFPSVSGFVVVLRSPITELGEFAVPLIYTLTTPMFKWKKNNSVASAFITIQKI</sequence>
<feature type="transmembrane region" description="Helical" evidence="1">
    <location>
        <begin position="193"/>
        <end position="217"/>
    </location>
</feature>
<keyword evidence="1" id="KW-1133">Transmembrane helix</keyword>
<feature type="transmembrane region" description="Helical" evidence="1">
    <location>
        <begin position="20"/>
        <end position="37"/>
    </location>
</feature>
<name>A0A1I7U3Y7_9PELO</name>
<accession>A0A1I7U3Y7</accession>
<feature type="transmembrane region" description="Helical" evidence="1">
    <location>
        <begin position="238"/>
        <end position="263"/>
    </location>
</feature>
<feature type="transmembrane region" description="Helical" evidence="1">
    <location>
        <begin position="269"/>
        <end position="291"/>
    </location>
</feature>
<dbReference type="Proteomes" id="UP000095282">
    <property type="component" value="Unplaced"/>
</dbReference>
<keyword evidence="1" id="KW-0472">Membrane</keyword>
<evidence type="ECO:0000256" key="1">
    <source>
        <dbReference type="SAM" id="Phobius"/>
    </source>
</evidence>
<organism evidence="2 3">
    <name type="scientific">Caenorhabditis tropicalis</name>
    <dbReference type="NCBI Taxonomy" id="1561998"/>
    <lineage>
        <taxon>Eukaryota</taxon>
        <taxon>Metazoa</taxon>
        <taxon>Ecdysozoa</taxon>
        <taxon>Nematoda</taxon>
        <taxon>Chromadorea</taxon>
        <taxon>Rhabditida</taxon>
        <taxon>Rhabditina</taxon>
        <taxon>Rhabditomorpha</taxon>
        <taxon>Rhabditoidea</taxon>
        <taxon>Rhabditidae</taxon>
        <taxon>Peloderinae</taxon>
        <taxon>Caenorhabditis</taxon>
    </lineage>
</organism>
<protein>
    <submittedName>
        <fullName evidence="3">Serpentine Receptor, class T</fullName>
    </submittedName>
</protein>
<evidence type="ECO:0000313" key="3">
    <source>
        <dbReference type="WBParaSite" id="Csp11.Scaffold629.g14604.t2"/>
    </source>
</evidence>
<dbReference type="WBParaSite" id="Csp11.Scaffold629.g14604.t2">
    <property type="protein sequence ID" value="Csp11.Scaffold629.g14604.t2"/>
    <property type="gene ID" value="Csp11.Scaffold629.g14604"/>
</dbReference>
<dbReference type="InterPro" id="IPR003839">
    <property type="entry name" value="7TM_GPCR_serpentine_rcpt_Sru"/>
</dbReference>
<feature type="transmembrane region" description="Helical" evidence="1">
    <location>
        <begin position="97"/>
        <end position="127"/>
    </location>
</feature>
<dbReference type="STRING" id="1561998.A0A1I7U3Y7"/>
<dbReference type="AlphaFoldDB" id="A0A1I7U3Y7"/>
<proteinExistence type="predicted"/>
<keyword evidence="2" id="KW-1185">Reference proteome</keyword>
<keyword evidence="1" id="KW-0812">Transmembrane</keyword>
<evidence type="ECO:0000313" key="2">
    <source>
        <dbReference type="Proteomes" id="UP000095282"/>
    </source>
</evidence>
<dbReference type="PANTHER" id="PTHR46045">
    <property type="entry name" value="SERPENTINE RECEPTOR, CLASS U-RELATED"/>
    <property type="match status" value="1"/>
</dbReference>
<dbReference type="PANTHER" id="PTHR46045:SF4">
    <property type="entry name" value="SERPENTINE RECEPTOR, CLASS T"/>
    <property type="match status" value="1"/>
</dbReference>
<dbReference type="Pfam" id="PF10322">
    <property type="entry name" value="7TM_GPCR_Sru"/>
    <property type="match status" value="1"/>
</dbReference>